<dbReference type="Gene3D" id="3.40.47.10">
    <property type="match status" value="1"/>
</dbReference>
<feature type="domain" description="Carrier" evidence="10">
    <location>
        <begin position="2398"/>
        <end position="2476"/>
    </location>
</feature>
<keyword evidence="2" id="KW-0596">Phosphopantetheine</keyword>
<dbReference type="InterPro" id="IPR036291">
    <property type="entry name" value="NAD(P)-bd_dom_sf"/>
</dbReference>
<keyword evidence="3" id="KW-0597">Phosphoprotein</keyword>
<dbReference type="Gene3D" id="3.30.70.3290">
    <property type="match status" value="1"/>
</dbReference>
<evidence type="ECO:0000256" key="1">
    <source>
        <dbReference type="ARBA" id="ARBA00004792"/>
    </source>
</evidence>
<dbReference type="SUPFAM" id="SSF53901">
    <property type="entry name" value="Thiolase-like"/>
    <property type="match status" value="1"/>
</dbReference>
<evidence type="ECO:0000259" key="12">
    <source>
        <dbReference type="PROSITE" id="PS52019"/>
    </source>
</evidence>
<dbReference type="SUPFAM" id="SSF55048">
    <property type="entry name" value="Probable ACP-binding domain of malonyl-CoA ACP transacylase"/>
    <property type="match status" value="1"/>
</dbReference>
<dbReference type="InterPro" id="IPR050091">
    <property type="entry name" value="PKS_NRPS_Biosynth_Enz"/>
</dbReference>
<evidence type="ECO:0008006" key="15">
    <source>
        <dbReference type="Google" id="ProtNLM"/>
    </source>
</evidence>
<gene>
    <name evidence="13" type="ORF">GCM10010383_70420</name>
</gene>
<dbReference type="InterPro" id="IPR016039">
    <property type="entry name" value="Thiolase-like"/>
</dbReference>
<feature type="region of interest" description="N-terminal hotdog fold" evidence="9">
    <location>
        <begin position="888"/>
        <end position="1007"/>
    </location>
</feature>
<dbReference type="Pfam" id="PF00698">
    <property type="entry name" value="Acyl_transf_1"/>
    <property type="match status" value="1"/>
</dbReference>
<dbReference type="InterPro" id="IPR029063">
    <property type="entry name" value="SAM-dependent_MTases_sf"/>
</dbReference>
<feature type="active site" description="Proton donor; for dehydratase activity" evidence="9">
    <location>
        <position position="1078"/>
    </location>
</feature>
<dbReference type="InterPro" id="IPR016036">
    <property type="entry name" value="Malonyl_transacylase_ACP-bd"/>
</dbReference>
<dbReference type="InterPro" id="IPR049551">
    <property type="entry name" value="PKS_DH_C"/>
</dbReference>
<evidence type="ECO:0000313" key="13">
    <source>
        <dbReference type="EMBL" id="GGX29758.1"/>
    </source>
</evidence>
<dbReference type="Pfam" id="PF00109">
    <property type="entry name" value="ketoacyl-synt"/>
    <property type="match status" value="1"/>
</dbReference>
<dbReference type="Gene3D" id="3.90.180.10">
    <property type="entry name" value="Medium-chain alcohol dehydrogenases, catalytic domain"/>
    <property type="match status" value="1"/>
</dbReference>
<dbReference type="InterPro" id="IPR042104">
    <property type="entry name" value="PKS_dehydratase_sf"/>
</dbReference>
<dbReference type="SUPFAM" id="SSF50129">
    <property type="entry name" value="GroES-like"/>
    <property type="match status" value="1"/>
</dbReference>
<dbReference type="Pfam" id="PF08242">
    <property type="entry name" value="Methyltransf_12"/>
    <property type="match status" value="1"/>
</dbReference>
<dbReference type="Pfam" id="PF02801">
    <property type="entry name" value="Ketoacyl-synt_C"/>
    <property type="match status" value="1"/>
</dbReference>
<dbReference type="Pfam" id="PF14765">
    <property type="entry name" value="PS-DH"/>
    <property type="match status" value="1"/>
</dbReference>
<dbReference type="InterPro" id="IPR018201">
    <property type="entry name" value="Ketoacyl_synth_AS"/>
</dbReference>
<keyword evidence="5" id="KW-0521">NADP</keyword>
<evidence type="ECO:0000256" key="2">
    <source>
        <dbReference type="ARBA" id="ARBA00022450"/>
    </source>
</evidence>
<dbReference type="Pfam" id="PF00107">
    <property type="entry name" value="ADH_zinc_N"/>
    <property type="match status" value="1"/>
</dbReference>
<dbReference type="Pfam" id="PF00550">
    <property type="entry name" value="PP-binding"/>
    <property type="match status" value="1"/>
</dbReference>
<dbReference type="PANTHER" id="PTHR43775">
    <property type="entry name" value="FATTY ACID SYNTHASE"/>
    <property type="match status" value="1"/>
</dbReference>
<evidence type="ECO:0000313" key="14">
    <source>
        <dbReference type="Proteomes" id="UP000617743"/>
    </source>
</evidence>
<dbReference type="Gene3D" id="3.40.366.10">
    <property type="entry name" value="Malonyl-Coenzyme A Acyl Carrier Protein, domain 2"/>
    <property type="match status" value="1"/>
</dbReference>
<dbReference type="SMART" id="SM01294">
    <property type="entry name" value="PKS_PP_betabranch"/>
    <property type="match status" value="1"/>
</dbReference>
<dbReference type="Pfam" id="PF08659">
    <property type="entry name" value="KR"/>
    <property type="match status" value="1"/>
</dbReference>
<evidence type="ECO:0000256" key="9">
    <source>
        <dbReference type="PROSITE-ProRule" id="PRU01363"/>
    </source>
</evidence>
<dbReference type="SUPFAM" id="SSF52151">
    <property type="entry name" value="FabD/lysophospholipase-like"/>
    <property type="match status" value="1"/>
</dbReference>
<dbReference type="CDD" id="cd00833">
    <property type="entry name" value="PKS"/>
    <property type="match status" value="1"/>
</dbReference>
<dbReference type="InterPro" id="IPR014030">
    <property type="entry name" value="Ketoacyl_synth_N"/>
</dbReference>
<dbReference type="SMART" id="SM00823">
    <property type="entry name" value="PKS_PP"/>
    <property type="match status" value="1"/>
</dbReference>
<evidence type="ECO:0000256" key="5">
    <source>
        <dbReference type="ARBA" id="ARBA00022857"/>
    </source>
</evidence>
<dbReference type="EMBL" id="BMWC01000015">
    <property type="protein sequence ID" value="GGX29758.1"/>
    <property type="molecule type" value="Genomic_DNA"/>
</dbReference>
<feature type="region of interest" description="C-terminal hotdog fold" evidence="9">
    <location>
        <begin position="1021"/>
        <end position="1161"/>
    </location>
</feature>
<dbReference type="InterPro" id="IPR020807">
    <property type="entry name" value="PKS_DH"/>
</dbReference>
<dbReference type="PANTHER" id="PTHR43775:SF37">
    <property type="entry name" value="SI:DKEY-61P9.11"/>
    <property type="match status" value="1"/>
</dbReference>
<dbReference type="InterPro" id="IPR020841">
    <property type="entry name" value="PKS_Beta-ketoAc_synthase_dom"/>
</dbReference>
<sequence>MGVGRDDRSVAVVGIGCRLPGGITGLDGLWAALRDERDLVGEMPPDRFPKDRLVDPGAVRPGRSYTAAGGFLDDIASFDAAYFGISPKEAAHVDPQQRLLLEMAAEALDDAALPAEALAGSDTCVYVGVSDPAYGTVLSMLEDHTSPHTMPGSTLSITANRLSYTFDLRGPSMAVDTACSSSLVALDRACRTLREGTSRVALAGGVNVLLNPFSYAGFSYAGMLSRRGRCAAFSAEADGFVRAEGGAVLVLKRLADAVADGDRIHAVLAGTGSNCDGRTTGMTLPSWQSQEALLRAVCEEAGIAPDDLVYFEAHGTGTPVGDPAEARAVGQALGTRRGNGPLPIGSVKSNLGHLEPAAGMAGLLKAILVLRHRTAPASLHALPLNPHIDFDALGLAPTVTPVALPRSARAAVGVNSFGFGGANAHAIVVPPPPVPPGPKRADRPVPVVVSARSPKALRELSARMAERLRGAAPEEYYDLARTSTLRRSAHPHRAAVLAADPRQAAGELENLFTDAPAGGAVIRRAERGAVAFVYSGNASQWPGMAAGLMAGEAVFRAAVEEADAALAPHLGWSVAKELERPTAARWARTEIAQPVLFAVQWGLTALLASRGLRPAAVAGHSVGEVAAACAAGALTLEQAALVLAQRSRTQATTAGRGRMAAVGLAEDAARAELARFGGALEIAGINSDRDVTVAGDPDALAALGAGLTARDVFFRELDLDYAFHSRAMDPIEEPLRAALAGLAPGEARVPFVSTVTATALAGPELDAAYWWRNVREPVRFAEAMGRLADEGIGIVVEIGPHPVLRPYLRRTGLTYVPTLHRDGDGPREATAAVAALLAAGADVDWQAHFPHPGRVADLPAYPWQRDRHWHGTPHDLIVHTSGTGALDHPLLGERLPAPHPLWHGGVEPQLVPWLGDHRIGGGVLMPAAAYVEMAVTAGQRALDRPVEVRHLEISRPFAVPWPDPAGAALQTAVTPTDGTLTISTRDTRGTEVQPVARAQVRTRLGTAPAPLDIAAVKARCSRALAGPDHYEHCHRVGLELGPGFQLLRSLDVGDGELLARYRLDHPADGYTVHPVLLDGPLQATVALAEQPTREAAGYLPSAFGAVRIWRTPAQEGVVHLRRRSRSANEICWDITYADLDGTVTAEIDKCRTRRARLSDHAPLTVQRTVLRAAPHPSLPAAPSPLPAPAELAEAARARIAAARAALEDSGHAAFTAAAERAGATCWAAALRGLAPHLGEPFTMPDLVGQGLAPRHRRLVRLMLPLLAEHHLAEADGETWRLTDATACPEESLRSLVEEHPRFGPLALLINSQLRELPEVLRGTVDPRDLLPVGDSFLEQWQETAPAHRFTHRVVQALLDRIVRAWPADRPLRVLEVGATTTALTAAALPLLPPDRTHYTCTAPSNAPFARARHRFAACRFIEYRTLDPDADPAVQGFPAGGFDLVLAGDALHATADLAAALGHLRSLLAPGGHLLATERHHDRIDALLLGGLESWWKRADRDLRPTTRLLPRDAWTPLLERCGFIGPWQTGPTDHSVVAAVAPQAPADPSALPGPLPDTAWTVATETDAEHPTARELAALLGPATVLTAPADAGAWTAALPTEAAPRIVLLLAEPDRRDVAARTAHRAAVLRALAAACRTLPEDRAPQVWLVTRPTGLFPAPERPAHPEDAAVWGAARTLANEQPGLGLRRVSLDRTADPAADARRLALELLTAGRSPDEPDGAAEDEVVLTPAGRFTPLHIEHPADEPPAVRTGVPFVLDVRDPGPARRLVWRETALPEPGPGEVAVEMRAVALNYRDPLRANGLLPPEAVEDSGLSRGLGTDGAGIVRAVGPGVTGLAVGDRVCGLVPAVLASHGVTHEYSLLKIPDGMSYAEAATFPVAFLTVHHALVDLARLASGETVLVHGGAGAVGLAVLQCARARGARVIATAGTETKRNLLRSLGAWHVLDSRSLDFVPRVRELTEGRGVDVVVNSLSGEAIAQGLDLLRPNGRFVELGKRDIYLNHTLPLRPFDRSLTFIGLNLDHVVLDRERGPRLVADLVTHIDRGVYRPLPHTVYPAARVEEAFQVLQHSRHIGKVVVSFEQAPSDEQAASVDQTVSVGQADMNPLDEPVPVRPAPRAPALDADGTYLVTGGLSGFGAATARWLADHGARHLALVSRRGQAAPEAPALLADLARRGVHATAHAADVTDEAALRGVVDAIDATGHRLRGVVHAAMHLDDAPLADLTDDRFTAVLAPKADGAAHLHRLTAHHELDLFLTYSSIAAAVGNVGQAPYAAGNAYLEAQARARHAQGHPATALAFGPIGETGYVARHALGDAMAERGFQPLSVAEALTTAGGLLRPDTDVAGIGRYRWSRARRLLPALATARFTGLVPADAAPDPEGRADLLRELAAMTPDDARAAITRTLARLLAAVLHSDPEELDPARPVTDFGLDSLLSTEFLVRAGEHFDVRLAAAELMSSDRTLNHFARLVYGRLDLT</sequence>
<dbReference type="CDD" id="cd05195">
    <property type="entry name" value="enoyl_red"/>
    <property type="match status" value="1"/>
</dbReference>
<organism evidence="13 14">
    <name type="scientific">Streptomyces lomondensis</name>
    <dbReference type="NCBI Taxonomy" id="68229"/>
    <lineage>
        <taxon>Bacteria</taxon>
        <taxon>Bacillati</taxon>
        <taxon>Actinomycetota</taxon>
        <taxon>Actinomycetes</taxon>
        <taxon>Kitasatosporales</taxon>
        <taxon>Streptomycetaceae</taxon>
        <taxon>Streptomyces</taxon>
    </lineage>
</organism>
<dbReference type="Proteomes" id="UP000617743">
    <property type="component" value="Unassembled WGS sequence"/>
</dbReference>
<evidence type="ECO:0000259" key="11">
    <source>
        <dbReference type="PROSITE" id="PS52004"/>
    </source>
</evidence>
<evidence type="ECO:0000256" key="4">
    <source>
        <dbReference type="ARBA" id="ARBA00022679"/>
    </source>
</evidence>
<dbReference type="InterPro" id="IPR020806">
    <property type="entry name" value="PKS_PP-bd"/>
</dbReference>
<protein>
    <recommendedName>
        <fullName evidence="15">Polyketide synthase</fullName>
    </recommendedName>
</protein>
<dbReference type="SUPFAM" id="SSF53335">
    <property type="entry name" value="S-adenosyl-L-methionine-dependent methyltransferases"/>
    <property type="match status" value="1"/>
</dbReference>
<evidence type="ECO:0000259" key="10">
    <source>
        <dbReference type="PROSITE" id="PS50075"/>
    </source>
</evidence>
<dbReference type="InterPro" id="IPR011032">
    <property type="entry name" value="GroES-like_sf"/>
</dbReference>
<dbReference type="PROSITE" id="PS50075">
    <property type="entry name" value="CARRIER"/>
    <property type="match status" value="1"/>
</dbReference>
<dbReference type="Pfam" id="PF08240">
    <property type="entry name" value="ADH_N"/>
    <property type="match status" value="1"/>
</dbReference>
<evidence type="ECO:0000256" key="6">
    <source>
        <dbReference type="ARBA" id="ARBA00023194"/>
    </source>
</evidence>
<dbReference type="Gene3D" id="3.40.50.150">
    <property type="entry name" value="Vaccinia Virus protein VP39"/>
    <property type="match status" value="1"/>
</dbReference>
<dbReference type="Gene3D" id="1.10.1200.10">
    <property type="entry name" value="ACP-like"/>
    <property type="match status" value="1"/>
</dbReference>
<dbReference type="InterPro" id="IPR057326">
    <property type="entry name" value="KR_dom"/>
</dbReference>
<dbReference type="SMART" id="SM00829">
    <property type="entry name" value="PKS_ER"/>
    <property type="match status" value="1"/>
</dbReference>
<dbReference type="InterPro" id="IPR014031">
    <property type="entry name" value="Ketoacyl_synth_C"/>
</dbReference>
<dbReference type="InterPro" id="IPR032821">
    <property type="entry name" value="PKS_assoc"/>
</dbReference>
<dbReference type="InterPro" id="IPR016035">
    <property type="entry name" value="Acyl_Trfase/lysoPLipase"/>
</dbReference>
<dbReference type="SMART" id="SM00825">
    <property type="entry name" value="PKS_KS"/>
    <property type="match status" value="1"/>
</dbReference>
<comment type="pathway">
    <text evidence="1">Antibiotic biosynthesis.</text>
</comment>
<dbReference type="Gene3D" id="3.10.129.110">
    <property type="entry name" value="Polyketide synthase dehydratase"/>
    <property type="match status" value="1"/>
</dbReference>
<feature type="domain" description="Ketosynthase family 3 (KS3)" evidence="11">
    <location>
        <begin position="7"/>
        <end position="430"/>
    </location>
</feature>
<dbReference type="SUPFAM" id="SSF47336">
    <property type="entry name" value="ACP-like"/>
    <property type="match status" value="1"/>
</dbReference>
<dbReference type="InterPro" id="IPR020843">
    <property type="entry name" value="ER"/>
</dbReference>
<keyword evidence="8" id="KW-0012">Acyltransferase</keyword>
<dbReference type="PROSITE" id="PS52019">
    <property type="entry name" value="PKS_MFAS_DH"/>
    <property type="match status" value="1"/>
</dbReference>
<dbReference type="Gene3D" id="3.40.50.720">
    <property type="entry name" value="NAD(P)-binding Rossmann-like Domain"/>
    <property type="match status" value="3"/>
</dbReference>
<dbReference type="PROSITE" id="PS52004">
    <property type="entry name" value="KS3_2"/>
    <property type="match status" value="1"/>
</dbReference>
<dbReference type="SMART" id="SM00827">
    <property type="entry name" value="PKS_AT"/>
    <property type="match status" value="1"/>
</dbReference>
<reference evidence="14" key="1">
    <citation type="journal article" date="2019" name="Int. J. Syst. Evol. Microbiol.">
        <title>The Global Catalogue of Microorganisms (GCM) 10K type strain sequencing project: providing services to taxonomists for standard genome sequencing and annotation.</title>
        <authorList>
            <consortium name="The Broad Institute Genomics Platform"/>
            <consortium name="The Broad Institute Genome Sequencing Center for Infectious Disease"/>
            <person name="Wu L."/>
            <person name="Ma J."/>
        </authorList>
    </citation>
    <scope>NUCLEOTIDE SEQUENCE [LARGE SCALE GENOMIC DNA]</scope>
    <source>
        <strain evidence="14">JCM 4866</strain>
    </source>
</reference>
<accession>A0ABQ2XRZ9</accession>
<dbReference type="InterPro" id="IPR049552">
    <property type="entry name" value="PKS_DH_N"/>
</dbReference>
<proteinExistence type="predicted"/>
<dbReference type="SUPFAM" id="SSF51735">
    <property type="entry name" value="NAD(P)-binding Rossmann-fold domains"/>
    <property type="match status" value="3"/>
</dbReference>
<dbReference type="SMART" id="SM00826">
    <property type="entry name" value="PKS_DH"/>
    <property type="match status" value="1"/>
</dbReference>
<keyword evidence="14" id="KW-1185">Reference proteome</keyword>
<dbReference type="InterPro" id="IPR013149">
    <property type="entry name" value="ADH-like_C"/>
</dbReference>
<evidence type="ECO:0000256" key="7">
    <source>
        <dbReference type="ARBA" id="ARBA00023268"/>
    </source>
</evidence>
<dbReference type="InterPro" id="IPR013154">
    <property type="entry name" value="ADH-like_N"/>
</dbReference>
<dbReference type="InterPro" id="IPR001227">
    <property type="entry name" value="Ac_transferase_dom_sf"/>
</dbReference>
<dbReference type="InterPro" id="IPR036736">
    <property type="entry name" value="ACP-like_sf"/>
</dbReference>
<comment type="caution">
    <text evidence="13">The sequence shown here is derived from an EMBL/GenBank/DDBJ whole genome shotgun (WGS) entry which is preliminary data.</text>
</comment>
<dbReference type="InterPro" id="IPR049900">
    <property type="entry name" value="PKS_mFAS_DH"/>
</dbReference>
<keyword evidence="6" id="KW-0045">Antibiotic biosynthesis</keyword>
<dbReference type="InterPro" id="IPR013968">
    <property type="entry name" value="PKS_KR"/>
</dbReference>
<evidence type="ECO:0000256" key="3">
    <source>
        <dbReference type="ARBA" id="ARBA00022553"/>
    </source>
</evidence>
<dbReference type="RefSeq" id="WP_190054356.1">
    <property type="nucleotide sequence ID" value="NZ_BMWC01000015.1"/>
</dbReference>
<dbReference type="SMART" id="SM00822">
    <property type="entry name" value="PKS_KR"/>
    <property type="match status" value="1"/>
</dbReference>
<dbReference type="PROSITE" id="PS00606">
    <property type="entry name" value="KS3_1"/>
    <property type="match status" value="1"/>
</dbReference>
<dbReference type="InterPro" id="IPR014043">
    <property type="entry name" value="Acyl_transferase_dom"/>
</dbReference>
<dbReference type="Pfam" id="PF16197">
    <property type="entry name" value="KAsynt_C_assoc"/>
    <property type="match status" value="1"/>
</dbReference>
<dbReference type="InterPro" id="IPR009081">
    <property type="entry name" value="PP-bd_ACP"/>
</dbReference>
<keyword evidence="7" id="KW-0511">Multifunctional enzyme</keyword>
<name>A0ABQ2XRZ9_9ACTN</name>
<evidence type="ECO:0000256" key="8">
    <source>
        <dbReference type="ARBA" id="ARBA00023315"/>
    </source>
</evidence>
<dbReference type="Pfam" id="PF21089">
    <property type="entry name" value="PKS_DH_N"/>
    <property type="match status" value="1"/>
</dbReference>
<feature type="active site" description="Proton acceptor; for dehydratase activity" evidence="9">
    <location>
        <position position="917"/>
    </location>
</feature>
<keyword evidence="4" id="KW-0808">Transferase</keyword>
<dbReference type="InterPro" id="IPR013217">
    <property type="entry name" value="Methyltransf_12"/>
</dbReference>
<feature type="domain" description="PKS/mFAS DH" evidence="12">
    <location>
        <begin position="888"/>
        <end position="1161"/>
    </location>
</feature>